<dbReference type="GeneID" id="94835266"/>
<keyword evidence="3" id="KW-1185">Reference proteome</keyword>
<evidence type="ECO:0000313" key="3">
    <source>
        <dbReference type="Proteomes" id="UP000179807"/>
    </source>
</evidence>
<dbReference type="EMBL" id="MLAK01000587">
    <property type="protein sequence ID" value="OHT11441.1"/>
    <property type="molecule type" value="Genomic_DNA"/>
</dbReference>
<feature type="transmembrane region" description="Helical" evidence="1">
    <location>
        <begin position="226"/>
        <end position="243"/>
    </location>
</feature>
<evidence type="ECO:0000313" key="2">
    <source>
        <dbReference type="EMBL" id="OHT11441.1"/>
    </source>
</evidence>
<gene>
    <name evidence="2" type="ORF">TRFO_19072</name>
</gene>
<accession>A0A1J4KJC8</accession>
<reference evidence="2" key="1">
    <citation type="submission" date="2016-10" db="EMBL/GenBank/DDBJ databases">
        <authorList>
            <person name="Benchimol M."/>
            <person name="Almeida L.G."/>
            <person name="Vasconcelos A.T."/>
            <person name="Perreira-Neves A."/>
            <person name="Rosa I.A."/>
            <person name="Tasca T."/>
            <person name="Bogo M.R."/>
            <person name="de Souza W."/>
        </authorList>
    </citation>
    <scope>NUCLEOTIDE SEQUENCE [LARGE SCALE GENOMIC DNA]</scope>
    <source>
        <strain evidence="2">K</strain>
    </source>
</reference>
<keyword evidence="1" id="KW-1133">Transmembrane helix</keyword>
<feature type="transmembrane region" description="Helical" evidence="1">
    <location>
        <begin position="146"/>
        <end position="173"/>
    </location>
</feature>
<dbReference type="Proteomes" id="UP000179807">
    <property type="component" value="Unassembled WGS sequence"/>
</dbReference>
<keyword evidence="1" id="KW-0812">Transmembrane</keyword>
<evidence type="ECO:0000256" key="1">
    <source>
        <dbReference type="SAM" id="Phobius"/>
    </source>
</evidence>
<comment type="caution">
    <text evidence="2">The sequence shown here is derived from an EMBL/GenBank/DDBJ whole genome shotgun (WGS) entry which is preliminary data.</text>
</comment>
<protein>
    <submittedName>
        <fullName evidence="2">Uncharacterized protein</fullName>
    </submittedName>
</protein>
<keyword evidence="1" id="KW-0472">Membrane</keyword>
<feature type="transmembrane region" description="Helical" evidence="1">
    <location>
        <begin position="75"/>
        <end position="93"/>
    </location>
</feature>
<dbReference type="AlphaFoldDB" id="A0A1J4KJC8"/>
<dbReference type="RefSeq" id="XP_068364577.1">
    <property type="nucleotide sequence ID" value="XM_068500562.1"/>
</dbReference>
<feature type="transmembrane region" description="Helical" evidence="1">
    <location>
        <begin position="26"/>
        <end position="46"/>
    </location>
</feature>
<feature type="transmembrane region" description="Helical" evidence="1">
    <location>
        <begin position="114"/>
        <end position="134"/>
    </location>
</feature>
<sequence>MDFIKEYLEEFEFSEFVSEVASNFDLHGFLSGLTFGLIFLLITKIFISKLPKILMIIIPLIPGLALSFSKVDTSQALNFLDIPISITAAYLYVRFSMSTSRSFLIVLKQDSSKFQEVIIVTSFLIVCLTGFILYNCFEKSNEAYAVYGLSAITFIITLICDNGIILDPCLISLQSITCYSTSYDLSTFISVLRLSLVLISYVSVLFKFPSYEKEDLFIFFKLKKKSTRIIFALVMIFYFYISPSNMWKNGKNEHVLMQCYSVPILYIVFMIYEKFNLDDPMFYGYST</sequence>
<name>A0A1J4KJC8_9EUKA</name>
<organism evidence="2 3">
    <name type="scientific">Tritrichomonas foetus</name>
    <dbReference type="NCBI Taxonomy" id="1144522"/>
    <lineage>
        <taxon>Eukaryota</taxon>
        <taxon>Metamonada</taxon>
        <taxon>Parabasalia</taxon>
        <taxon>Tritrichomonadida</taxon>
        <taxon>Tritrichomonadidae</taxon>
        <taxon>Tritrichomonas</taxon>
    </lineage>
</organism>
<feature type="transmembrane region" description="Helical" evidence="1">
    <location>
        <begin position="185"/>
        <end position="206"/>
    </location>
</feature>
<proteinExistence type="predicted"/>
<dbReference type="VEuPathDB" id="TrichDB:TRFO_19072"/>